<protein>
    <submittedName>
        <fullName evidence="1">Uncharacterized protein</fullName>
    </submittedName>
</protein>
<evidence type="ECO:0000313" key="2">
    <source>
        <dbReference type="Proteomes" id="UP000185003"/>
    </source>
</evidence>
<proteinExistence type="predicted"/>
<dbReference type="EMBL" id="FSRA01000002">
    <property type="protein sequence ID" value="SIO53743.1"/>
    <property type="molecule type" value="Genomic_DNA"/>
</dbReference>
<organism evidence="1 2">
    <name type="scientific">Chitinophaga niabensis</name>
    <dbReference type="NCBI Taxonomy" id="536979"/>
    <lineage>
        <taxon>Bacteria</taxon>
        <taxon>Pseudomonadati</taxon>
        <taxon>Bacteroidota</taxon>
        <taxon>Chitinophagia</taxon>
        <taxon>Chitinophagales</taxon>
        <taxon>Chitinophagaceae</taxon>
        <taxon>Chitinophaga</taxon>
    </lineage>
</organism>
<reference evidence="1 2" key="1">
    <citation type="submission" date="2016-11" db="EMBL/GenBank/DDBJ databases">
        <authorList>
            <person name="Jaros S."/>
            <person name="Januszkiewicz K."/>
            <person name="Wedrychowicz H."/>
        </authorList>
    </citation>
    <scope>NUCLEOTIDE SEQUENCE [LARGE SCALE GENOMIC DNA]</scope>
    <source>
        <strain evidence="1 2">DSM 24787</strain>
    </source>
</reference>
<keyword evidence="2" id="KW-1185">Reference proteome</keyword>
<dbReference type="Proteomes" id="UP000185003">
    <property type="component" value="Unassembled WGS sequence"/>
</dbReference>
<dbReference type="AlphaFoldDB" id="A0A1N6KBB7"/>
<name>A0A1N6KBB7_9BACT</name>
<evidence type="ECO:0000313" key="1">
    <source>
        <dbReference type="EMBL" id="SIO53743.1"/>
    </source>
</evidence>
<gene>
    <name evidence="1" type="ORF">SAMN04488055_5471</name>
</gene>
<accession>A0A1N6KBB7</accession>
<sequence length="195" mass="23050">MEYPYLEGPWVYKGFKPATIESILEAIRETLEYGFTGSFWVVINENDSLSVYEDLKIRYELNDNFGENAYINQEIQLKVQNWETVREIFELILDPKVVGVGKILRNSGRKEKNYISTWLAKIQPYKKDGQGVEEYTLEAEGMLSVDFRYSNEVEEEKIKVIMESWEEVEKLYALFLDSKFDNVRNILRNKIDCKR</sequence>
<dbReference type="RefSeq" id="WP_074242693.1">
    <property type="nucleotide sequence ID" value="NZ_FSRA01000002.1"/>
</dbReference>